<dbReference type="SUPFAM" id="SSF53448">
    <property type="entry name" value="Nucleotide-diphospho-sugar transferases"/>
    <property type="match status" value="1"/>
</dbReference>
<evidence type="ECO:0000256" key="4">
    <source>
        <dbReference type="ARBA" id="ARBA00022475"/>
    </source>
</evidence>
<organism evidence="9 10">
    <name type="scientific">Ralstonia insidiosa</name>
    <dbReference type="NCBI Taxonomy" id="190721"/>
    <lineage>
        <taxon>Bacteria</taxon>
        <taxon>Pseudomonadati</taxon>
        <taxon>Pseudomonadota</taxon>
        <taxon>Betaproteobacteria</taxon>
        <taxon>Burkholderiales</taxon>
        <taxon>Burkholderiaceae</taxon>
        <taxon>Ralstonia</taxon>
    </lineage>
</organism>
<evidence type="ECO:0000256" key="7">
    <source>
        <dbReference type="ARBA" id="ARBA00023136"/>
    </source>
</evidence>
<keyword evidence="5" id="KW-0328">Glycosyltransferase</keyword>
<dbReference type="GeneID" id="61529367"/>
<keyword evidence="4" id="KW-1003">Cell membrane</keyword>
<dbReference type="InterPro" id="IPR029044">
    <property type="entry name" value="Nucleotide-diphossugar_trans"/>
</dbReference>
<dbReference type="STRING" id="190721.ACS15_5509"/>
<name>A0A192A621_9RALS</name>
<evidence type="ECO:0000256" key="3">
    <source>
        <dbReference type="ARBA" id="ARBA00016636"/>
    </source>
</evidence>
<evidence type="ECO:0000313" key="9">
    <source>
        <dbReference type="EMBL" id="ANJ75788.1"/>
    </source>
</evidence>
<dbReference type="EMBL" id="CP016023">
    <property type="protein sequence ID" value="ANJ75788.1"/>
    <property type="molecule type" value="Genomic_DNA"/>
</dbReference>
<dbReference type="GO" id="GO:0050501">
    <property type="term" value="F:hyaluronan synthase activity"/>
    <property type="evidence" value="ECO:0007669"/>
    <property type="project" value="TreeGrafter"/>
</dbReference>
<dbReference type="GO" id="GO:0005886">
    <property type="term" value="C:plasma membrane"/>
    <property type="evidence" value="ECO:0007669"/>
    <property type="project" value="UniProtKB-SubCell"/>
</dbReference>
<evidence type="ECO:0000256" key="2">
    <source>
        <dbReference type="ARBA" id="ARBA00006782"/>
    </source>
</evidence>
<comment type="subcellular location">
    <subcellularLocation>
        <location evidence="1">Cell membrane</location>
    </subcellularLocation>
</comment>
<keyword evidence="7" id="KW-0472">Membrane</keyword>
<dbReference type="GO" id="GO:0030213">
    <property type="term" value="P:hyaluronan biosynthetic process"/>
    <property type="evidence" value="ECO:0007669"/>
    <property type="project" value="TreeGrafter"/>
</dbReference>
<dbReference type="Proteomes" id="UP000078572">
    <property type="component" value="Chromosome 2"/>
</dbReference>
<keyword evidence="6" id="KW-0808">Transferase</keyword>
<dbReference type="OrthoDB" id="276604at2"/>
<dbReference type="InterPro" id="IPR001173">
    <property type="entry name" value="Glyco_trans_2-like"/>
</dbReference>
<dbReference type="PANTHER" id="PTHR22913">
    <property type="entry name" value="HYALURONAN SYNTHASE"/>
    <property type="match status" value="1"/>
</dbReference>
<dbReference type="GO" id="GO:0085029">
    <property type="term" value="P:extracellular matrix assembly"/>
    <property type="evidence" value="ECO:0007669"/>
    <property type="project" value="TreeGrafter"/>
</dbReference>
<accession>A0A192A621</accession>
<dbReference type="AlphaFoldDB" id="A0A192A621"/>
<comment type="similarity">
    <text evidence="2">Belongs to the NodC/HAS family.</text>
</comment>
<keyword evidence="10" id="KW-1185">Reference proteome</keyword>
<dbReference type="Pfam" id="PF00535">
    <property type="entry name" value="Glycos_transf_2"/>
    <property type="match status" value="1"/>
</dbReference>
<dbReference type="RefSeq" id="WP_064808603.1">
    <property type="nucleotide sequence ID" value="NZ_CP016023.1"/>
</dbReference>
<evidence type="ECO:0000256" key="6">
    <source>
        <dbReference type="ARBA" id="ARBA00022679"/>
    </source>
</evidence>
<protein>
    <recommendedName>
        <fullName evidence="3">N-acetylglucosaminyltransferase</fullName>
    </recommendedName>
    <alternativeName>
        <fullName evidence="8">Nodulation protein C</fullName>
    </alternativeName>
</protein>
<evidence type="ECO:0000313" key="10">
    <source>
        <dbReference type="Proteomes" id="UP000078572"/>
    </source>
</evidence>
<gene>
    <name evidence="9" type="ORF">A9Y76_25310</name>
</gene>
<evidence type="ECO:0000256" key="8">
    <source>
        <dbReference type="ARBA" id="ARBA00032978"/>
    </source>
</evidence>
<evidence type="ECO:0000256" key="1">
    <source>
        <dbReference type="ARBA" id="ARBA00004236"/>
    </source>
</evidence>
<dbReference type="Gene3D" id="3.90.550.10">
    <property type="entry name" value="Spore Coat Polysaccharide Biosynthesis Protein SpsA, Chain A"/>
    <property type="match status" value="1"/>
</dbReference>
<sequence>MFDAQFTLWHSLPIMLILFMFGGGLLVRLTTEAARPPRDYRYQPKVSVLLPVYNEGAHVLETIDSIMVADWPKDKLEIIAIDDRSTDNSYQYLQQAQQANPDRLRISQNPVNSGKHVTLTRALEQATGEIVICIDSDCIFDKNVIRELVACFCDPKVGAVGGHIGITNVNENVFTMVQALVYFMSFQVGKMLQNVQGSMFCISGCLFAVRREIFEEVEEEVRTRNWFGVKVRDGEDRYMTHAILMRGWKTIINPAAVCWTAAPAQLSQLFSQQLRWRRSGLRDLFWTLARLPQHLRVMGPRPLLTAVLPELFTVIWAMYLVTVIPVFGIGNALDTVASAFLMFCSVFMVAAVSYNHFIKHIAYGSDKIRYPLLAGLAGAWFFMDSLLITILALCTFDVGVWGTREVNTVQKNQYKWLGFVTDFYLEKVHKTSTGK</sequence>
<proteinExistence type="inferred from homology"/>
<dbReference type="PANTHER" id="PTHR22913:SF12">
    <property type="entry name" value="MANNURONAN SYNTHASE"/>
    <property type="match status" value="1"/>
</dbReference>
<reference evidence="10" key="1">
    <citation type="submission" date="2016-06" db="EMBL/GenBank/DDBJ databases">
        <authorList>
            <person name="Xu Y."/>
            <person name="Nagy A."/>
            <person name="Yan X."/>
            <person name="Kim S.W."/>
            <person name="Haley B."/>
            <person name="Liu N.T."/>
            <person name="Nou X."/>
        </authorList>
    </citation>
    <scope>NUCLEOTIDE SEQUENCE [LARGE SCALE GENOMIC DNA]</scope>
    <source>
        <strain evidence="10">ATCC 49129</strain>
    </source>
</reference>
<dbReference type="CDD" id="cd06423">
    <property type="entry name" value="CESA_like"/>
    <property type="match status" value="1"/>
</dbReference>
<evidence type="ECO:0000256" key="5">
    <source>
        <dbReference type="ARBA" id="ARBA00022676"/>
    </source>
</evidence>